<organism evidence="1 2">
    <name type="scientific">Alkalilimnicola ehrlichii</name>
    <dbReference type="NCBI Taxonomy" id="351052"/>
    <lineage>
        <taxon>Bacteria</taxon>
        <taxon>Pseudomonadati</taxon>
        <taxon>Pseudomonadota</taxon>
        <taxon>Gammaproteobacteria</taxon>
        <taxon>Chromatiales</taxon>
        <taxon>Ectothiorhodospiraceae</taxon>
        <taxon>Alkalilimnicola</taxon>
    </lineage>
</organism>
<keyword evidence="2" id="KW-1185">Reference proteome</keyword>
<dbReference type="EMBL" id="NFZW01000001">
    <property type="protein sequence ID" value="RFA39401.1"/>
    <property type="molecule type" value="Genomic_DNA"/>
</dbReference>
<dbReference type="NCBIfam" id="TIGR01611">
    <property type="entry name" value="tail_tube"/>
    <property type="match status" value="1"/>
</dbReference>
<dbReference type="AlphaFoldDB" id="A0A3E0X1B7"/>
<proteinExistence type="predicted"/>
<gene>
    <name evidence="1" type="ORF">CAL65_00940</name>
</gene>
<name>A0A3E0X1B7_9GAMM</name>
<comment type="caution">
    <text evidence="1">The sequence shown here is derived from an EMBL/GenBank/DDBJ whole genome shotgun (WGS) entry which is preliminary data.</text>
</comment>
<dbReference type="Pfam" id="PF04985">
    <property type="entry name" value="Phage_tube"/>
    <property type="match status" value="1"/>
</dbReference>
<sequence>MALPKKLKNFNLFGDGNNWQGQIAEVVLPTLSRKVEEWSGGGMDGTVEIDLGQEKIEMEWTAGGLIAEIFDGYGPVDLDGAMLRFAGAYVRDDTDETVAVELVVRGRHREIEMGTAKNGEDNEIKVVTSCSYYKLSIDGDTIVEIDVPGYVFNVRGEDMLAAKRQALGL</sequence>
<evidence type="ECO:0000313" key="2">
    <source>
        <dbReference type="Proteomes" id="UP000256763"/>
    </source>
</evidence>
<dbReference type="RefSeq" id="WP_116300642.1">
    <property type="nucleotide sequence ID" value="NZ_NFZV01000001.1"/>
</dbReference>
<protein>
    <submittedName>
        <fullName evidence="1">Phage major tail tube protein</fullName>
    </submittedName>
</protein>
<accession>A0A3E0X1B7</accession>
<dbReference type="InterPro" id="IPR006498">
    <property type="entry name" value="Tail_tube"/>
</dbReference>
<evidence type="ECO:0000313" key="1">
    <source>
        <dbReference type="EMBL" id="RFA39401.1"/>
    </source>
</evidence>
<reference evidence="2" key="1">
    <citation type="submission" date="2017-05" db="EMBL/GenBank/DDBJ databases">
        <authorList>
            <person name="Sharma S."/>
            <person name="Sidhu C."/>
            <person name="Pinnaka A.K."/>
        </authorList>
    </citation>
    <scope>NUCLEOTIDE SEQUENCE [LARGE SCALE GENOMIC DNA]</scope>
    <source>
        <strain evidence="2">AK93</strain>
    </source>
</reference>
<dbReference type="Proteomes" id="UP000256763">
    <property type="component" value="Unassembled WGS sequence"/>
</dbReference>
<dbReference type="OrthoDB" id="3078668at2"/>